<keyword evidence="1" id="KW-0732">Signal</keyword>
<feature type="signal peptide" evidence="1">
    <location>
        <begin position="1"/>
        <end position="19"/>
    </location>
</feature>
<organism evidence="2 3">
    <name type="scientific">Nitrosomonas oligotropha</name>
    <dbReference type="NCBI Taxonomy" id="42354"/>
    <lineage>
        <taxon>Bacteria</taxon>
        <taxon>Pseudomonadati</taxon>
        <taxon>Pseudomonadota</taxon>
        <taxon>Betaproteobacteria</taxon>
        <taxon>Nitrosomonadales</taxon>
        <taxon>Nitrosomonadaceae</taxon>
        <taxon>Nitrosomonas</taxon>
    </lineage>
</organism>
<dbReference type="STRING" id="42354.SAMN05216333_10331"/>
<dbReference type="InterPro" id="IPR021457">
    <property type="entry name" value="DUF3108"/>
</dbReference>
<protein>
    <recommendedName>
        <fullName evidence="4">DUF3108 domain-containing protein</fullName>
    </recommendedName>
</protein>
<dbReference type="Pfam" id="PF11306">
    <property type="entry name" value="DUF3108"/>
    <property type="match status" value="1"/>
</dbReference>
<dbReference type="AlphaFoldDB" id="A0A1H8L3L8"/>
<proteinExistence type="predicted"/>
<accession>A0A1H8L3L8</accession>
<gene>
    <name evidence="2" type="ORF">SAMN05216333_10331</name>
</gene>
<evidence type="ECO:0000313" key="2">
    <source>
        <dbReference type="EMBL" id="SEN99268.1"/>
    </source>
</evidence>
<dbReference type="Proteomes" id="UP000198814">
    <property type="component" value="Unassembled WGS sequence"/>
</dbReference>
<feature type="chain" id="PRO_5011737824" description="DUF3108 domain-containing protein" evidence="1">
    <location>
        <begin position="20"/>
        <end position="238"/>
    </location>
</feature>
<evidence type="ECO:0008006" key="4">
    <source>
        <dbReference type="Google" id="ProtNLM"/>
    </source>
</evidence>
<evidence type="ECO:0000256" key="1">
    <source>
        <dbReference type="SAM" id="SignalP"/>
    </source>
</evidence>
<dbReference type="RefSeq" id="WP_090315411.1">
    <property type="nucleotide sequence ID" value="NZ_FNOE01000002.1"/>
</dbReference>
<evidence type="ECO:0000313" key="3">
    <source>
        <dbReference type="Proteomes" id="UP000198814"/>
    </source>
</evidence>
<sequence length="238" mass="27380">MKCAALLFLLGLLSFPVVATDLPSRIEIKYAVTTDIGEGEIDEVMEIKHVDGKAHYSINSEAQATGMYKLIEPNSIMRHSEGFITKHGLRPMRAYEKRGKKQPSVAEFDWNNHIITLNHQGHHAKEKLPDGTLDRLSLSYNYMFTELPKHHVDRYVTNGHNLRLTRYTISKETLNTPIGKMETMVLTRQEEKHSKLKRKIWLALNNHMLPVRIVSVEDNGREIDKIVTEVNISYKPDH</sequence>
<name>A0A1H8L3L8_9PROT</name>
<dbReference type="OrthoDB" id="8559973at2"/>
<reference evidence="3" key="1">
    <citation type="submission" date="2016-10" db="EMBL/GenBank/DDBJ databases">
        <authorList>
            <person name="Varghese N."/>
            <person name="Submissions S."/>
        </authorList>
    </citation>
    <scope>NUCLEOTIDE SEQUENCE [LARGE SCALE GENOMIC DNA]</scope>
    <source>
        <strain evidence="3">Nm76</strain>
    </source>
</reference>
<keyword evidence="3" id="KW-1185">Reference proteome</keyword>
<dbReference type="EMBL" id="FODO01000003">
    <property type="protein sequence ID" value="SEN99268.1"/>
    <property type="molecule type" value="Genomic_DNA"/>
</dbReference>